<reference evidence="3 4" key="1">
    <citation type="submission" date="2020-07" db="EMBL/GenBank/DDBJ databases">
        <title>Sequencing the genomes of 1000 actinobacteria strains.</title>
        <authorList>
            <person name="Klenk H.-P."/>
        </authorList>
    </citation>
    <scope>NUCLEOTIDE SEQUENCE [LARGE SCALE GENOMIC DNA]</scope>
    <source>
        <strain evidence="3 4">DSM 45927</strain>
    </source>
</reference>
<gene>
    <name evidence="3" type="ORF">HNR12_001091</name>
</gene>
<evidence type="ECO:0000259" key="2">
    <source>
        <dbReference type="Pfam" id="PF21686"/>
    </source>
</evidence>
<dbReference type="RefSeq" id="WP_179766452.1">
    <property type="nucleotide sequence ID" value="NZ_JACCFO010000001.1"/>
</dbReference>
<feature type="domain" description="DNA ligase D polymerase" evidence="2">
    <location>
        <begin position="31"/>
        <end position="284"/>
    </location>
</feature>
<evidence type="ECO:0000256" key="1">
    <source>
        <dbReference type="SAM" id="MobiDB-lite"/>
    </source>
</evidence>
<evidence type="ECO:0000313" key="3">
    <source>
        <dbReference type="EMBL" id="NYI94814.1"/>
    </source>
</evidence>
<comment type="caution">
    <text evidence="3">The sequence shown here is derived from an EMBL/GenBank/DDBJ whole genome shotgun (WGS) entry which is preliminary data.</text>
</comment>
<dbReference type="CDD" id="cd04861">
    <property type="entry name" value="LigD_Pol_like"/>
    <property type="match status" value="1"/>
</dbReference>
<dbReference type="AlphaFoldDB" id="A0A853BJD2"/>
<dbReference type="Pfam" id="PF21686">
    <property type="entry name" value="LigD_Prim-Pol"/>
    <property type="match status" value="1"/>
</dbReference>
<dbReference type="EMBL" id="JACCFO010000001">
    <property type="protein sequence ID" value="NYI94814.1"/>
    <property type="molecule type" value="Genomic_DNA"/>
</dbReference>
<accession>A0A853BJD2</accession>
<organism evidence="3 4">
    <name type="scientific">Streptomonospora nanhaiensis</name>
    <dbReference type="NCBI Taxonomy" id="1323731"/>
    <lineage>
        <taxon>Bacteria</taxon>
        <taxon>Bacillati</taxon>
        <taxon>Actinomycetota</taxon>
        <taxon>Actinomycetes</taxon>
        <taxon>Streptosporangiales</taxon>
        <taxon>Nocardiopsidaceae</taxon>
        <taxon>Streptomonospora</taxon>
    </lineage>
</organism>
<name>A0A853BJD2_9ACTN</name>
<dbReference type="GO" id="GO:0003910">
    <property type="term" value="F:DNA ligase (ATP) activity"/>
    <property type="evidence" value="ECO:0007669"/>
    <property type="project" value="UniProtKB-EC"/>
</dbReference>
<dbReference type="PANTHER" id="PTHR42705">
    <property type="entry name" value="BIFUNCTIONAL NON-HOMOLOGOUS END JOINING PROTEIN LIGD"/>
    <property type="match status" value="1"/>
</dbReference>
<dbReference type="PANTHER" id="PTHR42705:SF2">
    <property type="entry name" value="BIFUNCTIONAL NON-HOMOLOGOUS END JOINING PROTEIN LIGD"/>
    <property type="match status" value="1"/>
</dbReference>
<protein>
    <submittedName>
        <fullName evidence="3">Bifunctional non-homologous end joining protein LigD</fullName>
        <ecNumber evidence="3">6.5.1.1</ecNumber>
    </submittedName>
</protein>
<keyword evidence="3" id="KW-0436">Ligase</keyword>
<dbReference type="Gene3D" id="3.90.920.10">
    <property type="entry name" value="DNA primase, PRIM domain"/>
    <property type="match status" value="1"/>
</dbReference>
<dbReference type="EC" id="6.5.1.1" evidence="3"/>
<keyword evidence="4" id="KW-1185">Reference proteome</keyword>
<evidence type="ECO:0000313" key="4">
    <source>
        <dbReference type="Proteomes" id="UP000575985"/>
    </source>
</evidence>
<proteinExistence type="predicted"/>
<dbReference type="InterPro" id="IPR052171">
    <property type="entry name" value="NHEJ_LigD"/>
</dbReference>
<dbReference type="Proteomes" id="UP000575985">
    <property type="component" value="Unassembled WGS sequence"/>
</dbReference>
<feature type="region of interest" description="Disordered" evidence="1">
    <location>
        <begin position="284"/>
        <end position="304"/>
    </location>
</feature>
<dbReference type="InterPro" id="IPR014145">
    <property type="entry name" value="LigD_pol_dom"/>
</dbReference>
<dbReference type="NCBIfam" id="TIGR02778">
    <property type="entry name" value="ligD_pol"/>
    <property type="match status" value="1"/>
</dbReference>
<sequence>MSAEPARLRAGARTVAVGRPGKELFGAEGVTKRELAEHYRAVAPVMLPHLRGRPLALHRFPDGISPDAGTEGFYQKQLPAHAPDWVKGVEVRREHGGSITMVVCDDTATLVWLADQAVITPHPWLSRAGHLDRPDRVIVDLDPSGADFALVRAAARDVRTALEEIGLAAFTMTTGSRGLHVVAPVRPELDFAGAREFTRGLAELVARRRPDAYTTEFRKAKRAGRLFLDVLRNAYAQHAVAPYAVRALPGAPVAVPLDWAELDGVESAGAWTVRTLGRRLAENREAGGDPWHGMARHARSPRRAAERLERLLRDTGG</sequence>